<feature type="compositionally biased region" description="Low complexity" evidence="1">
    <location>
        <begin position="523"/>
        <end position="536"/>
    </location>
</feature>
<dbReference type="CDD" id="cd03398">
    <property type="entry name" value="PAP2_haloperoxidase"/>
    <property type="match status" value="1"/>
</dbReference>
<feature type="region of interest" description="Disordered" evidence="1">
    <location>
        <begin position="40"/>
        <end position="70"/>
    </location>
</feature>
<dbReference type="Proteomes" id="UP001491310">
    <property type="component" value="Unassembled WGS sequence"/>
</dbReference>
<gene>
    <name evidence="3" type="ORF">WJX75_000850</name>
</gene>
<organism evidence="3 4">
    <name type="scientific">Coccomyxa subellipsoidea</name>
    <dbReference type="NCBI Taxonomy" id="248742"/>
    <lineage>
        <taxon>Eukaryota</taxon>
        <taxon>Viridiplantae</taxon>
        <taxon>Chlorophyta</taxon>
        <taxon>core chlorophytes</taxon>
        <taxon>Trebouxiophyceae</taxon>
        <taxon>Trebouxiophyceae incertae sedis</taxon>
        <taxon>Coccomyxaceae</taxon>
        <taxon>Coccomyxa</taxon>
    </lineage>
</organism>
<evidence type="ECO:0000256" key="1">
    <source>
        <dbReference type="SAM" id="MobiDB-lite"/>
    </source>
</evidence>
<comment type="caution">
    <text evidence="3">The sequence shown here is derived from an EMBL/GenBank/DDBJ whole genome shotgun (WGS) entry which is preliminary data.</text>
</comment>
<evidence type="ECO:0000259" key="2">
    <source>
        <dbReference type="Pfam" id="PF01569"/>
    </source>
</evidence>
<dbReference type="SUPFAM" id="SSF48317">
    <property type="entry name" value="Acid phosphatase/Vanadium-dependent haloperoxidase"/>
    <property type="match status" value="1"/>
</dbReference>
<dbReference type="InterPro" id="IPR036938">
    <property type="entry name" value="PAP2/HPO_sf"/>
</dbReference>
<dbReference type="InterPro" id="IPR052559">
    <property type="entry name" value="V-haloperoxidase"/>
</dbReference>
<feature type="region of interest" description="Disordered" evidence="1">
    <location>
        <begin position="523"/>
        <end position="543"/>
    </location>
</feature>
<feature type="domain" description="Phosphatidic acid phosphatase type 2/haloperoxidase" evidence="2">
    <location>
        <begin position="377"/>
        <end position="485"/>
    </location>
</feature>
<feature type="region of interest" description="Disordered" evidence="1">
    <location>
        <begin position="1"/>
        <end position="25"/>
    </location>
</feature>
<evidence type="ECO:0000313" key="4">
    <source>
        <dbReference type="Proteomes" id="UP001491310"/>
    </source>
</evidence>
<name>A0ABR2YZF7_9CHLO</name>
<protein>
    <recommendedName>
        <fullName evidence="2">Phosphatidic acid phosphatase type 2/haloperoxidase domain-containing protein</fullName>
    </recommendedName>
</protein>
<dbReference type="PANTHER" id="PTHR34599:SF1">
    <property type="entry name" value="PHOSPHATIDIC ACID PHOSPHATASE TYPE 2_HALOPEROXIDASE DOMAIN-CONTAINING PROTEIN"/>
    <property type="match status" value="1"/>
</dbReference>
<accession>A0ABR2YZF7</accession>
<keyword evidence="4" id="KW-1185">Reference proteome</keyword>
<reference evidence="3 4" key="1">
    <citation type="journal article" date="2024" name="Nat. Commun.">
        <title>Phylogenomics reveals the evolutionary origins of lichenization in chlorophyte algae.</title>
        <authorList>
            <person name="Puginier C."/>
            <person name="Libourel C."/>
            <person name="Otte J."/>
            <person name="Skaloud P."/>
            <person name="Haon M."/>
            <person name="Grisel S."/>
            <person name="Petersen M."/>
            <person name="Berrin J.G."/>
            <person name="Delaux P.M."/>
            <person name="Dal Grande F."/>
            <person name="Keller J."/>
        </authorList>
    </citation>
    <scope>NUCLEOTIDE SEQUENCE [LARGE SCALE GENOMIC DNA]</scope>
    <source>
        <strain evidence="3 4">SAG 216-7</strain>
    </source>
</reference>
<dbReference type="Gene3D" id="1.10.606.20">
    <property type="match status" value="1"/>
</dbReference>
<dbReference type="Pfam" id="PF01569">
    <property type="entry name" value="PAP2"/>
    <property type="match status" value="1"/>
</dbReference>
<sequence length="543" mass="58870">MPVPSVFASEHEARPELLEQSPKVSPLTERLSRGGTYCLVPNGPPSSLGGRVRQSGTLSPERNNTRVAKGSYQRMSSPRVVFAICAVLVTSALPAHAAYNAVVQWQDAVEQVVRTYNISNQISAKFYALTNIAQYQALLANKAQGNKINDTAVTAFAAHYVLSYYWPYRQNVFDAIIAKQLASVPASEKLAARTLAQPYAIKLIVSRVNDSTQQWADFKPASAENGPMGEYAFTPNQTFVLYPQLANATTLATPKANPPPSQQAGAAFAQYSNADTLTVGPAQTFFSTKLTQYKPLDLNSAEYADDFNTTATLGSKNSTARKEYDTETAWFWADLDGTSTVNGHYYTIAKSLLPNDTSLLDTAELFARLGSAQFDSNIVGWYIKFYYLFWRPVTAIRRGDARHPADPTWTPLLSTPAHPEYPSTHTVTAAASGQVLAKWFKSDNVTFTVSSEYAPKKLAPRTYHSFSEAATEVGWSRVYGGIHFPKSGPDGAGVGTKVGDTVSDNFPAAVDSIFGTSFAAAHAADNNSSSPSPKAATGRRLFA</sequence>
<evidence type="ECO:0000313" key="3">
    <source>
        <dbReference type="EMBL" id="KAK9917096.1"/>
    </source>
</evidence>
<feature type="compositionally biased region" description="Polar residues" evidence="1">
    <location>
        <begin position="54"/>
        <end position="66"/>
    </location>
</feature>
<dbReference type="PANTHER" id="PTHR34599">
    <property type="entry name" value="PEROXIDASE-RELATED"/>
    <property type="match status" value="1"/>
</dbReference>
<proteinExistence type="predicted"/>
<dbReference type="EMBL" id="JALJOT010000002">
    <property type="protein sequence ID" value="KAK9917096.1"/>
    <property type="molecule type" value="Genomic_DNA"/>
</dbReference>
<dbReference type="InterPro" id="IPR000326">
    <property type="entry name" value="PAP2/HPO"/>
</dbReference>